<dbReference type="GO" id="GO:0004126">
    <property type="term" value="F:cytidine deaminase activity"/>
    <property type="evidence" value="ECO:0007669"/>
    <property type="project" value="TreeGrafter"/>
</dbReference>
<dbReference type="Gene3D" id="3.40.140.10">
    <property type="entry name" value="Cytidine Deaminase, domain 2"/>
    <property type="match status" value="1"/>
</dbReference>
<dbReference type="GO" id="GO:0042802">
    <property type="term" value="F:identical protein binding"/>
    <property type="evidence" value="ECO:0007669"/>
    <property type="project" value="UniProtKB-ARBA"/>
</dbReference>
<dbReference type="Pfam" id="PF00383">
    <property type="entry name" value="dCMP_cyt_deam_1"/>
    <property type="match status" value="1"/>
</dbReference>
<dbReference type="GO" id="GO:0008270">
    <property type="term" value="F:zinc ion binding"/>
    <property type="evidence" value="ECO:0007669"/>
    <property type="project" value="InterPro"/>
</dbReference>
<dbReference type="InterPro" id="IPR002125">
    <property type="entry name" value="CMP_dCMP_dom"/>
</dbReference>
<keyword evidence="2" id="KW-0479">Metal-binding</keyword>
<feature type="domain" description="CMP/dCMP-type deaminase" evidence="5">
    <location>
        <begin position="4"/>
        <end position="130"/>
    </location>
</feature>
<dbReference type="SUPFAM" id="SSF53927">
    <property type="entry name" value="Cytidine deaminase-like"/>
    <property type="match status" value="1"/>
</dbReference>
<evidence type="ECO:0000256" key="4">
    <source>
        <dbReference type="ARBA" id="ARBA00022833"/>
    </source>
</evidence>
<proteinExistence type="inferred from homology"/>
<comment type="similarity">
    <text evidence="1">Belongs to the cytidine and deoxycytidylate deaminase family.</text>
</comment>
<evidence type="ECO:0000259" key="5">
    <source>
        <dbReference type="PROSITE" id="PS51747"/>
    </source>
</evidence>
<name>A0A1F5EQT1_9BACT</name>
<dbReference type="InterPro" id="IPR050202">
    <property type="entry name" value="Cyt/Deoxycyt_deaminase"/>
</dbReference>
<dbReference type="PROSITE" id="PS51747">
    <property type="entry name" value="CYT_DCMP_DEAMINASES_2"/>
    <property type="match status" value="1"/>
</dbReference>
<evidence type="ECO:0000313" key="6">
    <source>
        <dbReference type="EMBL" id="OGD69725.1"/>
    </source>
</evidence>
<keyword evidence="3" id="KW-0378">Hydrolase</keyword>
<evidence type="ECO:0000256" key="1">
    <source>
        <dbReference type="ARBA" id="ARBA00006576"/>
    </source>
</evidence>
<evidence type="ECO:0000313" key="7">
    <source>
        <dbReference type="Proteomes" id="UP000186545"/>
    </source>
</evidence>
<dbReference type="AlphaFoldDB" id="A0A1F5EQT1"/>
<keyword evidence="4" id="KW-0862">Zinc</keyword>
<gene>
    <name evidence="6" type="ORF">A3I18_01150</name>
</gene>
<dbReference type="CDD" id="cd01283">
    <property type="entry name" value="cytidine_deaminase"/>
    <property type="match status" value="1"/>
</dbReference>
<dbReference type="GO" id="GO:0005829">
    <property type="term" value="C:cytosol"/>
    <property type="evidence" value="ECO:0007669"/>
    <property type="project" value="TreeGrafter"/>
</dbReference>
<dbReference type="PROSITE" id="PS00903">
    <property type="entry name" value="CYT_DCMP_DEAMINASES_1"/>
    <property type="match status" value="1"/>
</dbReference>
<evidence type="ECO:0000256" key="2">
    <source>
        <dbReference type="ARBA" id="ARBA00022723"/>
    </source>
</evidence>
<dbReference type="Proteomes" id="UP000186545">
    <property type="component" value="Unassembled WGS sequence"/>
</dbReference>
<dbReference type="GO" id="GO:0072527">
    <property type="term" value="P:pyrimidine-containing compound metabolic process"/>
    <property type="evidence" value="ECO:0007669"/>
    <property type="project" value="UniProtKB-ARBA"/>
</dbReference>
<organism evidence="6 7">
    <name type="scientific">Candidatus Campbellbacteria bacterium RIFCSPLOWO2_02_FULL_35_11</name>
    <dbReference type="NCBI Taxonomy" id="1797581"/>
    <lineage>
        <taxon>Bacteria</taxon>
        <taxon>Candidatus Campbelliibacteriota</taxon>
    </lineage>
</organism>
<dbReference type="InterPro" id="IPR016193">
    <property type="entry name" value="Cytidine_deaminase-like"/>
</dbReference>
<dbReference type="EMBL" id="MFAD01000038">
    <property type="protein sequence ID" value="OGD69725.1"/>
    <property type="molecule type" value="Genomic_DNA"/>
</dbReference>
<comment type="caution">
    <text evidence="6">The sequence shown here is derived from an EMBL/GenBank/DDBJ whole genome shotgun (WGS) entry which is preliminary data.</text>
</comment>
<reference evidence="6 7" key="1">
    <citation type="journal article" date="2016" name="Nat. Commun.">
        <title>Thousands of microbial genomes shed light on interconnected biogeochemical processes in an aquifer system.</title>
        <authorList>
            <person name="Anantharaman K."/>
            <person name="Brown C.T."/>
            <person name="Hug L.A."/>
            <person name="Sharon I."/>
            <person name="Castelle C.J."/>
            <person name="Probst A.J."/>
            <person name="Thomas B.C."/>
            <person name="Singh A."/>
            <person name="Wilkins M.J."/>
            <person name="Karaoz U."/>
            <person name="Brodie E.L."/>
            <person name="Williams K.H."/>
            <person name="Hubbard S.S."/>
            <person name="Banfield J.F."/>
        </authorList>
    </citation>
    <scope>NUCLEOTIDE SEQUENCE [LARGE SCALE GENOMIC DNA]</scope>
</reference>
<dbReference type="GO" id="GO:0055086">
    <property type="term" value="P:nucleobase-containing small molecule metabolic process"/>
    <property type="evidence" value="ECO:0007669"/>
    <property type="project" value="UniProtKB-ARBA"/>
</dbReference>
<accession>A0A1F5EQT1</accession>
<dbReference type="PANTHER" id="PTHR11644">
    <property type="entry name" value="CYTIDINE DEAMINASE"/>
    <property type="match status" value="1"/>
</dbReference>
<dbReference type="InterPro" id="IPR016192">
    <property type="entry name" value="APOBEC/CMP_deaminase_Zn-bd"/>
</dbReference>
<dbReference type="PANTHER" id="PTHR11644:SF2">
    <property type="entry name" value="CYTIDINE DEAMINASE"/>
    <property type="match status" value="1"/>
</dbReference>
<sequence>MNIISNEELMNKAKSIIKPHEVKHGFVASDCGCALVTNEGNVYLGVSIDTCSSMGFCAEHSAIAAMITGGEYKIKKIVAVLEDGKALPPCGRCREFMYQIDGNNLEADVIIGDNKVVKLRELLPYTWDENL</sequence>
<protein>
    <submittedName>
        <fullName evidence="6">Cytidine deaminase</fullName>
    </submittedName>
</protein>
<evidence type="ECO:0000256" key="3">
    <source>
        <dbReference type="ARBA" id="ARBA00022801"/>
    </source>
</evidence>